<organism evidence="1 2">
    <name type="scientific">Quercus suber</name>
    <name type="common">Cork oak</name>
    <dbReference type="NCBI Taxonomy" id="58331"/>
    <lineage>
        <taxon>Eukaryota</taxon>
        <taxon>Viridiplantae</taxon>
        <taxon>Streptophyta</taxon>
        <taxon>Embryophyta</taxon>
        <taxon>Tracheophyta</taxon>
        <taxon>Spermatophyta</taxon>
        <taxon>Magnoliopsida</taxon>
        <taxon>eudicotyledons</taxon>
        <taxon>Gunneridae</taxon>
        <taxon>Pentapetalae</taxon>
        <taxon>rosids</taxon>
        <taxon>fabids</taxon>
        <taxon>Fagales</taxon>
        <taxon>Fagaceae</taxon>
        <taxon>Quercus</taxon>
    </lineage>
</organism>
<dbReference type="EMBL" id="PKMF04000688">
    <property type="protein sequence ID" value="KAK7821780.1"/>
    <property type="molecule type" value="Genomic_DNA"/>
</dbReference>
<evidence type="ECO:0000313" key="1">
    <source>
        <dbReference type="EMBL" id="KAK7821780.1"/>
    </source>
</evidence>
<accession>A0AAW0J4T0</accession>
<comment type="caution">
    <text evidence="1">The sequence shown here is derived from an EMBL/GenBank/DDBJ whole genome shotgun (WGS) entry which is preliminary data.</text>
</comment>
<dbReference type="Proteomes" id="UP000237347">
    <property type="component" value="Unassembled WGS sequence"/>
</dbReference>
<name>A0AAW0J4T0_QUESU</name>
<gene>
    <name evidence="1" type="ORF">CFP56_037296</name>
</gene>
<dbReference type="AlphaFoldDB" id="A0AAW0J4T0"/>
<keyword evidence="2" id="KW-1185">Reference proteome</keyword>
<evidence type="ECO:0000313" key="2">
    <source>
        <dbReference type="Proteomes" id="UP000237347"/>
    </source>
</evidence>
<sequence>MSCLIAVRQYLCSSGDLPTPRCHTEWIFLPQRFRYRADATGSSMYMYFRNKDLGKITNPRKTGPVKGLRHNKKEEKRRPIRKVLPFGPRTSPKIQKEGVFDYKQKLILRKGPGPILPLFTISFQPFLFIPSASASTVEHSIKDSLECGRSCKAKGAAIVGEVLAMRPRESEVFDYGSYVGRKPILLVAGVKIRRGKLSEVAFECRYGCFCGSAKSKPEALLAVSRRGLIFPLCLF</sequence>
<reference evidence="1 2" key="1">
    <citation type="journal article" date="2018" name="Sci. Data">
        <title>The draft genome sequence of cork oak.</title>
        <authorList>
            <person name="Ramos A.M."/>
            <person name="Usie A."/>
            <person name="Barbosa P."/>
            <person name="Barros P.M."/>
            <person name="Capote T."/>
            <person name="Chaves I."/>
            <person name="Simoes F."/>
            <person name="Abreu I."/>
            <person name="Carrasquinho I."/>
            <person name="Faro C."/>
            <person name="Guimaraes J.B."/>
            <person name="Mendonca D."/>
            <person name="Nobrega F."/>
            <person name="Rodrigues L."/>
            <person name="Saibo N.J.M."/>
            <person name="Varela M.C."/>
            <person name="Egas C."/>
            <person name="Matos J."/>
            <person name="Miguel C.M."/>
            <person name="Oliveira M.M."/>
            <person name="Ricardo C.P."/>
            <person name="Goncalves S."/>
        </authorList>
    </citation>
    <scope>NUCLEOTIDE SEQUENCE [LARGE SCALE GENOMIC DNA]</scope>
    <source>
        <strain evidence="2">cv. HL8</strain>
    </source>
</reference>
<proteinExistence type="predicted"/>
<protein>
    <submittedName>
        <fullName evidence="1">Uncharacterized protein</fullName>
    </submittedName>
</protein>